<dbReference type="GeneID" id="31251348"/>
<proteinExistence type="predicted"/>
<dbReference type="EMBL" id="JH712131">
    <property type="protein sequence ID" value="EFO20085.2"/>
    <property type="molecule type" value="Genomic_DNA"/>
</dbReference>
<organism evidence="1">
    <name type="scientific">Loa loa</name>
    <name type="common">Eye worm</name>
    <name type="synonym">Filaria loa</name>
    <dbReference type="NCBI Taxonomy" id="7209"/>
    <lineage>
        <taxon>Eukaryota</taxon>
        <taxon>Metazoa</taxon>
        <taxon>Ecdysozoa</taxon>
        <taxon>Nematoda</taxon>
        <taxon>Chromadorea</taxon>
        <taxon>Rhabditida</taxon>
        <taxon>Spirurina</taxon>
        <taxon>Spiruromorpha</taxon>
        <taxon>Filarioidea</taxon>
        <taxon>Onchocercidae</taxon>
        <taxon>Loa</taxon>
    </lineage>
</organism>
<dbReference type="KEGG" id="loa:LOAG_08403"/>
<reference evidence="1" key="1">
    <citation type="submission" date="2012-04" db="EMBL/GenBank/DDBJ databases">
        <title>The Genome Sequence of Loa loa.</title>
        <authorList>
            <consortium name="The Broad Institute Genome Sequencing Platform"/>
            <consortium name="Broad Institute Genome Sequencing Center for Infectious Disease"/>
            <person name="Nutman T.B."/>
            <person name="Fink D.L."/>
            <person name="Russ C."/>
            <person name="Young S."/>
            <person name="Zeng Q."/>
            <person name="Gargeya S."/>
            <person name="Alvarado L."/>
            <person name="Berlin A."/>
            <person name="Chapman S.B."/>
            <person name="Chen Z."/>
            <person name="Freedman E."/>
            <person name="Gellesch M."/>
            <person name="Goldberg J."/>
            <person name="Griggs A."/>
            <person name="Gujja S."/>
            <person name="Heilman E.R."/>
            <person name="Heiman D."/>
            <person name="Howarth C."/>
            <person name="Mehta T."/>
            <person name="Neiman D."/>
            <person name="Pearson M."/>
            <person name="Roberts A."/>
            <person name="Saif S."/>
            <person name="Shea T."/>
            <person name="Shenoy N."/>
            <person name="Sisk P."/>
            <person name="Stolte C."/>
            <person name="Sykes S."/>
            <person name="White J."/>
            <person name="Yandava C."/>
            <person name="Haas B."/>
            <person name="Henn M.R."/>
            <person name="Nusbaum C."/>
            <person name="Birren B."/>
        </authorList>
    </citation>
    <scope>NUCLEOTIDE SEQUENCE [LARGE SCALE GENOMIC DNA]</scope>
</reference>
<sequence length="59" mass="7018">MQQYTHAYYVTNATSHNINHKRVRYTHVAGTCVTHTYVKYMYAARMCITYASRKRISQK</sequence>
<name>A0A1S0TVG7_LOALO</name>
<accession>A0A1S0TVG7</accession>
<dbReference type="AlphaFoldDB" id="A0A1S0TVG7"/>
<gene>
    <name evidence="1" type="ORF">LOAG_08403</name>
</gene>
<dbReference type="CTD" id="31251348"/>
<protein>
    <submittedName>
        <fullName evidence="1">Uncharacterized protein</fullName>
    </submittedName>
</protein>
<feature type="non-terminal residue" evidence="1">
    <location>
        <position position="59"/>
    </location>
</feature>
<dbReference type="InParanoid" id="A0A1S0TVG7"/>
<dbReference type="RefSeq" id="XP_020302105.1">
    <property type="nucleotide sequence ID" value="XM_020447692.1"/>
</dbReference>
<evidence type="ECO:0000313" key="1">
    <source>
        <dbReference type="EMBL" id="EFO20085.2"/>
    </source>
</evidence>